<dbReference type="Gene3D" id="1.25.40.390">
    <property type="match status" value="1"/>
</dbReference>
<keyword evidence="2" id="KW-1185">Reference proteome</keyword>
<name>W0RBU4_9BACT</name>
<evidence type="ECO:0000313" key="2">
    <source>
        <dbReference type="Proteomes" id="UP000019151"/>
    </source>
</evidence>
<gene>
    <name evidence="1" type="ORF">J421_1037</name>
</gene>
<dbReference type="Proteomes" id="UP000019151">
    <property type="component" value="Chromosome"/>
</dbReference>
<dbReference type="InParanoid" id="W0RBU4"/>
<dbReference type="InterPro" id="IPR011990">
    <property type="entry name" value="TPR-like_helical_dom_sf"/>
</dbReference>
<dbReference type="STRING" id="861299.J421_1037"/>
<organism evidence="1 2">
    <name type="scientific">Gemmatirosa kalamazoonensis</name>
    <dbReference type="NCBI Taxonomy" id="861299"/>
    <lineage>
        <taxon>Bacteria</taxon>
        <taxon>Pseudomonadati</taxon>
        <taxon>Gemmatimonadota</taxon>
        <taxon>Gemmatimonadia</taxon>
        <taxon>Gemmatimonadales</taxon>
        <taxon>Gemmatimonadaceae</taxon>
        <taxon>Gemmatirosa</taxon>
    </lineage>
</organism>
<dbReference type="RefSeq" id="WP_025410106.1">
    <property type="nucleotide sequence ID" value="NZ_CP007128.1"/>
</dbReference>
<protein>
    <recommendedName>
        <fullName evidence="3">RagB/SusD domain-containing protein</fullName>
    </recommendedName>
</protein>
<sequence>MAARSARTARGAIALGLTVLGLTACDDVLKVSDPGSVHEPQLSDPALVPFIVNGVVGEFQFAYGSYALWSGVLADELFTDHPNQSYRDLSLHSFDDGNAADSLVYASLQRARQSADDAVDRLRTFLGPRAASSLDVARALVYGGYAFTLLGEGFCEAPVRLSAPLPSDELLARAVARFDEGIAVATAAATAPNAADAHDLISLARVGAARASLKRGDLARARAYAVLVTDAAYERWAYYSANSARENNAVQMGVRAGQPYIGMSPAFQNLGDVRVPQPTAPRPSLRSNPILPPLKPAMYSGWSATAPAPIDVATHIRFASGLEARYIAVEADGPGPAMLAFVNARRAVAGKLPVNSDGSALLAEFRVQRALDFYLTGQRLGDLRRYARAGTDLFPTGKFPTSPDRYGAMHCFVVPRTEKAGNPSY</sequence>
<evidence type="ECO:0008006" key="3">
    <source>
        <dbReference type="Google" id="ProtNLM"/>
    </source>
</evidence>
<accession>W0RBU4</accession>
<dbReference type="SUPFAM" id="SSF48452">
    <property type="entry name" value="TPR-like"/>
    <property type="match status" value="1"/>
</dbReference>
<proteinExistence type="predicted"/>
<dbReference type="HOGENOM" id="CLU_577169_0_0_0"/>
<evidence type="ECO:0000313" key="1">
    <source>
        <dbReference type="EMBL" id="AHG88574.1"/>
    </source>
</evidence>
<dbReference type="PROSITE" id="PS51257">
    <property type="entry name" value="PROKAR_LIPOPROTEIN"/>
    <property type="match status" value="1"/>
</dbReference>
<dbReference type="KEGG" id="gba:J421_1037"/>
<reference evidence="1 2" key="1">
    <citation type="journal article" date="2014" name="Genome Announc.">
        <title>Genome Sequence and Methylome of Soil Bacterium Gemmatirosa kalamazoonensis KBS708T, a Member of the Rarely Cultivated Gemmatimonadetes Phylum.</title>
        <authorList>
            <person name="Debruyn J.M."/>
            <person name="Radosevich M."/>
            <person name="Wommack K.E."/>
            <person name="Polson S.W."/>
            <person name="Hauser L.J."/>
            <person name="Fawaz M.N."/>
            <person name="Korlach J."/>
            <person name="Tsai Y.C."/>
        </authorList>
    </citation>
    <scope>NUCLEOTIDE SEQUENCE [LARGE SCALE GENOMIC DNA]</scope>
    <source>
        <strain evidence="1 2">KBS708</strain>
    </source>
</reference>
<dbReference type="EMBL" id="CP007128">
    <property type="protein sequence ID" value="AHG88574.1"/>
    <property type="molecule type" value="Genomic_DNA"/>
</dbReference>
<dbReference type="AlphaFoldDB" id="W0RBU4"/>